<evidence type="ECO:0000313" key="9">
    <source>
        <dbReference type="Proteomes" id="UP000028549"/>
    </source>
</evidence>
<keyword evidence="5 6" id="KW-0472">Membrane</keyword>
<comment type="subcellular location">
    <subcellularLocation>
        <location evidence="1">Cell membrane</location>
        <topology evidence="1">Multi-pass membrane protein</topology>
    </subcellularLocation>
</comment>
<evidence type="ECO:0000313" key="8">
    <source>
        <dbReference type="EMBL" id="KEZ54403.1"/>
    </source>
</evidence>
<dbReference type="InterPro" id="IPR020846">
    <property type="entry name" value="MFS_dom"/>
</dbReference>
<dbReference type="EMBL" id="JNVC02000001">
    <property type="protein sequence ID" value="KEZ54403.1"/>
    <property type="molecule type" value="Genomic_DNA"/>
</dbReference>
<dbReference type="InterPro" id="IPR036259">
    <property type="entry name" value="MFS_trans_sf"/>
</dbReference>
<evidence type="ECO:0000259" key="7">
    <source>
        <dbReference type="PROSITE" id="PS50850"/>
    </source>
</evidence>
<dbReference type="AlphaFoldDB" id="A0A084H491"/>
<dbReference type="Pfam" id="PF07690">
    <property type="entry name" value="MFS_1"/>
    <property type="match status" value="2"/>
</dbReference>
<dbReference type="PANTHER" id="PTHR23525">
    <property type="entry name" value="TRANSPORTER, PUTATIVE-RELATED"/>
    <property type="match status" value="1"/>
</dbReference>
<reference evidence="8 9" key="1">
    <citation type="journal article" date="2005" name="Int. J. Syst. Evol. Microbiol.">
        <title>Bacillus cibi sp. nov., isolated from jeotgal, a traditional Korean fermented seafood.</title>
        <authorList>
            <person name="Yoon J.H."/>
            <person name="Lee C.H."/>
            <person name="Oh T.K."/>
        </authorList>
    </citation>
    <scope>NUCLEOTIDE SEQUENCE [LARGE SCALE GENOMIC DNA]</scope>
    <source>
        <strain evidence="8 9">DSM 16189</strain>
    </source>
</reference>
<evidence type="ECO:0000256" key="1">
    <source>
        <dbReference type="ARBA" id="ARBA00004651"/>
    </source>
</evidence>
<keyword evidence="9" id="KW-1185">Reference proteome</keyword>
<gene>
    <name evidence="8" type="ORF">GS18_0205665</name>
</gene>
<feature type="transmembrane region" description="Helical" evidence="6">
    <location>
        <begin position="21"/>
        <end position="43"/>
    </location>
</feature>
<proteinExistence type="predicted"/>
<dbReference type="OrthoDB" id="9810492at2"/>
<dbReference type="Gene3D" id="1.20.1250.20">
    <property type="entry name" value="MFS general substrate transporter like domains"/>
    <property type="match status" value="2"/>
</dbReference>
<evidence type="ECO:0000256" key="4">
    <source>
        <dbReference type="ARBA" id="ARBA00022989"/>
    </source>
</evidence>
<dbReference type="GO" id="GO:0022857">
    <property type="term" value="F:transmembrane transporter activity"/>
    <property type="evidence" value="ECO:0007669"/>
    <property type="project" value="InterPro"/>
</dbReference>
<evidence type="ECO:0000256" key="6">
    <source>
        <dbReference type="SAM" id="Phobius"/>
    </source>
</evidence>
<organism evidence="8 9">
    <name type="scientific">Metabacillus indicus</name>
    <name type="common">Bacillus indicus</name>
    <dbReference type="NCBI Taxonomy" id="246786"/>
    <lineage>
        <taxon>Bacteria</taxon>
        <taxon>Bacillati</taxon>
        <taxon>Bacillota</taxon>
        <taxon>Bacilli</taxon>
        <taxon>Bacillales</taxon>
        <taxon>Bacillaceae</taxon>
        <taxon>Metabacillus</taxon>
    </lineage>
</organism>
<dbReference type="Proteomes" id="UP000028549">
    <property type="component" value="Unassembled WGS sequence"/>
</dbReference>
<feature type="transmembrane region" description="Helical" evidence="6">
    <location>
        <begin position="181"/>
        <end position="200"/>
    </location>
</feature>
<feature type="transmembrane region" description="Helical" evidence="6">
    <location>
        <begin position="378"/>
        <end position="403"/>
    </location>
</feature>
<feature type="transmembrane region" description="Helical" evidence="6">
    <location>
        <begin position="55"/>
        <end position="76"/>
    </location>
</feature>
<dbReference type="RefSeq" id="WP_029565705.1">
    <property type="nucleotide sequence ID" value="NZ_CP176757.1"/>
</dbReference>
<dbReference type="GO" id="GO:0005886">
    <property type="term" value="C:plasma membrane"/>
    <property type="evidence" value="ECO:0007669"/>
    <property type="project" value="UniProtKB-SubCell"/>
</dbReference>
<name>A0A084H491_METID</name>
<protein>
    <submittedName>
        <fullName evidence="8">Multidrug transporter</fullName>
    </submittedName>
</protein>
<keyword evidence="3 6" id="KW-0812">Transmembrane</keyword>
<accession>A0A084H491</accession>
<feature type="transmembrane region" description="Helical" evidence="6">
    <location>
        <begin position="108"/>
        <end position="130"/>
    </location>
</feature>
<dbReference type="SUPFAM" id="SSF103473">
    <property type="entry name" value="MFS general substrate transporter"/>
    <property type="match status" value="1"/>
</dbReference>
<feature type="transmembrane region" description="Helical" evidence="6">
    <location>
        <begin position="142"/>
        <end position="161"/>
    </location>
</feature>
<feature type="transmembrane region" description="Helical" evidence="6">
    <location>
        <begin position="258"/>
        <end position="282"/>
    </location>
</feature>
<sequence length="417" mass="45582">MITYFRGFKTDYGSYSSNVKLAFMANILIQIGMGIFMTLYNLYLKDLGYSEQTNGNVIALTALAQTFFLVPAGFLSDRKGRKNMMAVGAALSAVLMIGRSVIEWELLLLVFAFGSGIFMSFIQVSMIPWLAENSTEKERSKLFSFHFAVMMAASVIGNLAGGVLTDLFTFAGLQSTDSLRLTLLIGSGVYLAGLFPVLLMKEERKRQKPKKLKETADGNQNWKLVILFVGAQAIIGLGSGLVIPYLNLYFADRFDISFSAIGIILSLGQGATAVAMLIGPAIVSRMGEVKAVVLLQLLSLPFLLITGFTTNIYLAVIGFLFRQALMNAGNPIQTSLMMRKVPDHQKGIANSLSQMAFSFGWAAMGPVSAYVVAEYGSYWGYANVFSLTGIIYLAGAIYFYIVFKEEKTTVVQKRAAV</sequence>
<evidence type="ECO:0000256" key="3">
    <source>
        <dbReference type="ARBA" id="ARBA00022692"/>
    </source>
</evidence>
<dbReference type="CDD" id="cd17325">
    <property type="entry name" value="MFS_MdtG_SLC18_like"/>
    <property type="match status" value="1"/>
</dbReference>
<feature type="domain" description="Major facilitator superfamily (MFS) profile" evidence="7">
    <location>
        <begin position="18"/>
        <end position="407"/>
    </location>
</feature>
<evidence type="ECO:0000256" key="5">
    <source>
        <dbReference type="ARBA" id="ARBA00023136"/>
    </source>
</evidence>
<dbReference type="InterPro" id="IPR011701">
    <property type="entry name" value="MFS"/>
</dbReference>
<dbReference type="PROSITE" id="PS50850">
    <property type="entry name" value="MFS"/>
    <property type="match status" value="1"/>
</dbReference>
<dbReference type="STRING" id="246786.GS18_0205665"/>
<feature type="transmembrane region" description="Helical" evidence="6">
    <location>
        <begin position="289"/>
        <end position="306"/>
    </location>
</feature>
<evidence type="ECO:0000256" key="2">
    <source>
        <dbReference type="ARBA" id="ARBA00022448"/>
    </source>
</evidence>
<feature type="transmembrane region" description="Helical" evidence="6">
    <location>
        <begin position="83"/>
        <end position="102"/>
    </location>
</feature>
<keyword evidence="2" id="KW-0813">Transport</keyword>
<comment type="caution">
    <text evidence="8">The sequence shown here is derived from an EMBL/GenBank/DDBJ whole genome shotgun (WGS) entry which is preliminary data.</text>
</comment>
<feature type="transmembrane region" description="Helical" evidence="6">
    <location>
        <begin position="221"/>
        <end position="246"/>
    </location>
</feature>
<dbReference type="PANTHER" id="PTHR23525:SF1">
    <property type="entry name" value="NODULIN-LIKE DOMAIN-CONTAINING PROTEIN"/>
    <property type="match status" value="1"/>
</dbReference>
<keyword evidence="4 6" id="KW-1133">Transmembrane helix</keyword>